<dbReference type="GO" id="GO:0042284">
    <property type="term" value="F:sphingolipid delta-4 desaturase activity"/>
    <property type="evidence" value="ECO:0007669"/>
    <property type="project" value="UniProtKB-UniRule"/>
</dbReference>
<accession>A0A915AUV0</accession>
<evidence type="ECO:0000313" key="13">
    <source>
        <dbReference type="WBParaSite" id="PgR016_g117_t01"/>
    </source>
</evidence>
<reference evidence="13 14" key="1">
    <citation type="submission" date="2022-11" db="UniProtKB">
        <authorList>
            <consortium name="WormBaseParasite"/>
        </authorList>
    </citation>
    <scope>IDENTIFICATION</scope>
</reference>
<evidence type="ECO:0000256" key="6">
    <source>
        <dbReference type="ARBA" id="ARBA00023002"/>
    </source>
</evidence>
<dbReference type="WBParaSite" id="PgR016_g117_t06">
    <property type="protein sequence ID" value="PgR016_g117_t06"/>
    <property type="gene ID" value="PgR016_g117"/>
</dbReference>
<sequence>MNCDNERRKMGQRVSRDDFIWTYTEQPHMSRRQQIVAKYPKIKKLFGIDPSFKYVVAANVFAQILACFLLKDSDWTLIILQAYFFGGVINHGMTLAIHDISHNVVYGNQRPLANRLFGIFANLPIGVPISVSFKKYHVEHHRYLGEDALDTDVPTELEGRLFTTPFRKFIWLVLQPLFYAFRPLIIYKKAPTDLELLNALVQIVFDLFILKFCGIKAVFYLIFGSIIAMGVHPSAGHFISEHYVFTVDQETYSYYGLWNLVTYNVGYHVEHHDFPYVPGRNLPKIRDMAPEFYKDLYIHESWVWVLYQFVVNPSLGPFARLKRKPSAPQEYYGNNMLGEYIDAFLLHIGYFYVRDTISTIFVKKLVDEERSLKILKVE</sequence>
<dbReference type="SMART" id="SM01269">
    <property type="entry name" value="Lipid_DES"/>
    <property type="match status" value="1"/>
</dbReference>
<dbReference type="InterPro" id="IPR013866">
    <property type="entry name" value="Sphingolipid_d4-desaturase_N"/>
</dbReference>
<dbReference type="InterPro" id="IPR011388">
    <property type="entry name" value="DES1/DES2"/>
</dbReference>
<evidence type="ECO:0000256" key="3">
    <source>
        <dbReference type="ARBA" id="ARBA00012021"/>
    </source>
</evidence>
<comment type="similarity">
    <text evidence="2 9">Belongs to the fatty acid desaturase type 1 family. DEGS subfamily.</text>
</comment>
<dbReference type="WBParaSite" id="PgR016_g117_t01">
    <property type="protein sequence ID" value="PgR016_g117_t01"/>
    <property type="gene ID" value="PgR016_g117"/>
</dbReference>
<dbReference type="PIRSF" id="PIRSF017228">
    <property type="entry name" value="Sphnglp_dlt4_des"/>
    <property type="match status" value="1"/>
</dbReference>
<dbReference type="AlphaFoldDB" id="A0A915AUV0"/>
<keyword evidence="4 10" id="KW-0812">Transmembrane</keyword>
<keyword evidence="7 9" id="KW-0443">Lipid metabolism</keyword>
<keyword evidence="5 10" id="KW-1133">Transmembrane helix</keyword>
<dbReference type="PANTHER" id="PTHR12879:SF20">
    <property type="entry name" value="SPHINGOLIPID DELTA(4)-DESATURASE_C4-MONOOXYGENASE-RELATED"/>
    <property type="match status" value="1"/>
</dbReference>
<dbReference type="Pfam" id="PF00487">
    <property type="entry name" value="FA_desaturase"/>
    <property type="match status" value="1"/>
</dbReference>
<dbReference type="Pfam" id="PF08557">
    <property type="entry name" value="Lipid_DES"/>
    <property type="match status" value="1"/>
</dbReference>
<keyword evidence="8 9" id="KW-0472">Membrane</keyword>
<dbReference type="GO" id="GO:0046513">
    <property type="term" value="P:ceramide biosynthetic process"/>
    <property type="evidence" value="ECO:0007669"/>
    <property type="project" value="TreeGrafter"/>
</dbReference>
<feature type="transmembrane region" description="Helical" evidence="10">
    <location>
        <begin position="77"/>
        <end position="96"/>
    </location>
</feature>
<dbReference type="EC" id="1.14.19.17" evidence="3"/>
<evidence type="ECO:0000256" key="10">
    <source>
        <dbReference type="SAM" id="Phobius"/>
    </source>
</evidence>
<evidence type="ECO:0000313" key="14">
    <source>
        <dbReference type="WBParaSite" id="PgR016_g117_t06"/>
    </source>
</evidence>
<proteinExistence type="inferred from homology"/>
<feature type="transmembrane region" description="Helical" evidence="10">
    <location>
        <begin position="116"/>
        <end position="133"/>
    </location>
</feature>
<dbReference type="CDD" id="cd03508">
    <property type="entry name" value="Delta4-sphingolipid-FADS-like"/>
    <property type="match status" value="1"/>
</dbReference>
<evidence type="ECO:0000256" key="7">
    <source>
        <dbReference type="ARBA" id="ARBA00023098"/>
    </source>
</evidence>
<dbReference type="PANTHER" id="PTHR12879">
    <property type="entry name" value="SPHINGOLIPID DELTA 4 DESATURASE/C-4 HYDROXYLASE PROTEIN DES2"/>
    <property type="match status" value="1"/>
</dbReference>
<dbReference type="Proteomes" id="UP000887569">
    <property type="component" value="Unplaced"/>
</dbReference>
<evidence type="ECO:0000256" key="9">
    <source>
        <dbReference type="PIRNR" id="PIRNR017228"/>
    </source>
</evidence>
<evidence type="ECO:0000256" key="8">
    <source>
        <dbReference type="ARBA" id="ARBA00023136"/>
    </source>
</evidence>
<evidence type="ECO:0000313" key="12">
    <source>
        <dbReference type="Proteomes" id="UP000887569"/>
    </source>
</evidence>
<evidence type="ECO:0000256" key="2">
    <source>
        <dbReference type="ARBA" id="ARBA00006146"/>
    </source>
</evidence>
<evidence type="ECO:0000259" key="11">
    <source>
        <dbReference type="SMART" id="SM01269"/>
    </source>
</evidence>
<organism evidence="12 14">
    <name type="scientific">Parascaris univalens</name>
    <name type="common">Nematode worm</name>
    <dbReference type="NCBI Taxonomy" id="6257"/>
    <lineage>
        <taxon>Eukaryota</taxon>
        <taxon>Metazoa</taxon>
        <taxon>Ecdysozoa</taxon>
        <taxon>Nematoda</taxon>
        <taxon>Chromadorea</taxon>
        <taxon>Rhabditida</taxon>
        <taxon>Spirurina</taxon>
        <taxon>Ascaridomorpha</taxon>
        <taxon>Ascaridoidea</taxon>
        <taxon>Ascarididae</taxon>
        <taxon>Parascaris</taxon>
    </lineage>
</organism>
<feature type="domain" description="Sphingolipid delta4-desaturase N-terminal" evidence="11">
    <location>
        <begin position="14"/>
        <end position="52"/>
    </location>
</feature>
<dbReference type="InterPro" id="IPR005804">
    <property type="entry name" value="FA_desaturase_dom"/>
</dbReference>
<dbReference type="GO" id="GO:0016020">
    <property type="term" value="C:membrane"/>
    <property type="evidence" value="ECO:0007669"/>
    <property type="project" value="UniProtKB-SubCell"/>
</dbReference>
<name>A0A915AUV0_PARUN</name>
<evidence type="ECO:0000256" key="5">
    <source>
        <dbReference type="ARBA" id="ARBA00022989"/>
    </source>
</evidence>
<feature type="transmembrane region" description="Helical" evidence="10">
    <location>
        <begin position="199"/>
        <end position="223"/>
    </location>
</feature>
<keyword evidence="6 9" id="KW-0560">Oxidoreductase</keyword>
<evidence type="ECO:0000256" key="1">
    <source>
        <dbReference type="ARBA" id="ARBA00004141"/>
    </source>
</evidence>
<protein>
    <recommendedName>
        <fullName evidence="3">sphingolipid 4-desaturase</fullName>
        <ecNumber evidence="3">1.14.19.17</ecNumber>
    </recommendedName>
</protein>
<keyword evidence="12" id="KW-1185">Reference proteome</keyword>
<evidence type="ECO:0000256" key="4">
    <source>
        <dbReference type="ARBA" id="ARBA00022692"/>
    </source>
</evidence>
<comment type="subcellular location">
    <subcellularLocation>
        <location evidence="1">Membrane</location>
        <topology evidence="1">Multi-pass membrane protein</topology>
    </subcellularLocation>
</comment>
<feature type="transmembrane region" description="Helical" evidence="10">
    <location>
        <begin position="169"/>
        <end position="187"/>
    </location>
</feature>